<accession>A0A5N5QX68</accession>
<keyword evidence="3" id="KW-1185">Reference proteome</keyword>
<dbReference type="EMBL" id="SSOP01000003">
    <property type="protein sequence ID" value="KAB5596209.1"/>
    <property type="molecule type" value="Genomic_DNA"/>
</dbReference>
<dbReference type="Pfam" id="PF17667">
    <property type="entry name" value="Pkinase_fungal"/>
    <property type="match status" value="1"/>
</dbReference>
<dbReference type="OrthoDB" id="5569250at2759"/>
<evidence type="ECO:0000313" key="2">
    <source>
        <dbReference type="EMBL" id="KAB5596209.1"/>
    </source>
</evidence>
<organism evidence="2 3">
    <name type="scientific">Ceratobasidium theobromae</name>
    <dbReference type="NCBI Taxonomy" id="1582974"/>
    <lineage>
        <taxon>Eukaryota</taxon>
        <taxon>Fungi</taxon>
        <taxon>Dikarya</taxon>
        <taxon>Basidiomycota</taxon>
        <taxon>Agaricomycotina</taxon>
        <taxon>Agaricomycetes</taxon>
        <taxon>Cantharellales</taxon>
        <taxon>Ceratobasidiaceae</taxon>
        <taxon>Ceratobasidium</taxon>
    </lineage>
</organism>
<gene>
    <name evidence="2" type="ORF">CTheo_481</name>
</gene>
<evidence type="ECO:0000259" key="1">
    <source>
        <dbReference type="Pfam" id="PF17667"/>
    </source>
</evidence>
<protein>
    <recommendedName>
        <fullName evidence="1">Fungal-type protein kinase domain-containing protein</fullName>
    </recommendedName>
</protein>
<reference evidence="2 3" key="1">
    <citation type="journal article" date="2019" name="Fungal Biol. Biotechnol.">
        <title>Draft genome sequence of fastidious pathogen Ceratobasidium theobromae, which causes vascular-streak dieback in Theobroma cacao.</title>
        <authorList>
            <person name="Ali S.S."/>
            <person name="Asman A."/>
            <person name="Shao J."/>
            <person name="Firmansyah A.P."/>
            <person name="Susilo A.W."/>
            <person name="Rosmana A."/>
            <person name="McMahon P."/>
            <person name="Junaid M."/>
            <person name="Guest D."/>
            <person name="Kheng T.Y."/>
            <person name="Meinhardt L.W."/>
            <person name="Bailey B.A."/>
        </authorList>
    </citation>
    <scope>NUCLEOTIDE SEQUENCE [LARGE SCALE GENOMIC DNA]</scope>
    <source>
        <strain evidence="2 3">CT2</strain>
    </source>
</reference>
<name>A0A5N5QX68_9AGAM</name>
<comment type="caution">
    <text evidence="2">The sequence shown here is derived from an EMBL/GenBank/DDBJ whole genome shotgun (WGS) entry which is preliminary data.</text>
</comment>
<sequence length="303" mass="35101">MQSGRLLSQAESPFELLVGIIWTLMKHWTLMNKQVQYQDINTNNILLASNYEHDYNYDFDFEQPEWEYLEEKLDELARELEVPKWNETPDDPIKQNYKSIKKLTWESDLKCRLKFLERTIGVLGPKSFGFLLDMDLINTLTLCRNNAKDTHTHRTGTLSFMAARILQAKPNVPMPHTYLHDLESFFWVLLYTVAEHKEGGAELNEDALIVLSGLERFDPSILSHVKYSLLFRIASGDINIESFDTTWSKALAPMIVEFAKWTYGILFEKPDLDSDSHFGTVLTIFLDAVKKLKARSEPGLKEM</sequence>
<proteinExistence type="predicted"/>
<dbReference type="InterPro" id="IPR040976">
    <property type="entry name" value="Pkinase_fungal"/>
</dbReference>
<dbReference type="AlphaFoldDB" id="A0A5N5QX68"/>
<dbReference type="Proteomes" id="UP000383932">
    <property type="component" value="Unassembled WGS sequence"/>
</dbReference>
<dbReference type="PANTHER" id="PTHR38248:SF2">
    <property type="entry name" value="FUNK1 11"/>
    <property type="match status" value="1"/>
</dbReference>
<dbReference type="PANTHER" id="PTHR38248">
    <property type="entry name" value="FUNK1 6"/>
    <property type="match status" value="1"/>
</dbReference>
<evidence type="ECO:0000313" key="3">
    <source>
        <dbReference type="Proteomes" id="UP000383932"/>
    </source>
</evidence>
<feature type="domain" description="Fungal-type protein kinase" evidence="1">
    <location>
        <begin position="128"/>
        <end position="192"/>
    </location>
</feature>